<reference evidence="3" key="1">
    <citation type="journal article" date="2019" name="Int. J. Syst. Evol. Microbiol.">
        <title>The Global Catalogue of Microorganisms (GCM) 10K type strain sequencing project: providing services to taxonomists for standard genome sequencing and annotation.</title>
        <authorList>
            <consortium name="The Broad Institute Genomics Platform"/>
            <consortium name="The Broad Institute Genome Sequencing Center for Infectious Disease"/>
            <person name="Wu L."/>
            <person name="Ma J."/>
        </authorList>
    </citation>
    <scope>NUCLEOTIDE SEQUENCE [LARGE SCALE GENOMIC DNA]</scope>
    <source>
        <strain evidence="3">CGMCC 4.1467</strain>
    </source>
</reference>
<accession>A0ABW2LED1</accession>
<feature type="transmembrane region" description="Helical" evidence="1">
    <location>
        <begin position="116"/>
        <end position="136"/>
    </location>
</feature>
<sequence length="199" mass="23306">MPLRLLFPPLDRTANSRPFVQGIKRPAMISPWPWRATLLTTVNCYLLWGLTWFQFVITLSCFSYSGRNLWFYALEPETFGLSVPETFLAFSIALSVFALCAVSVGTWRTPRLWKRLIIVGIFVAITLGFSCLNLHLRHYCYAQALFYRDQAQAKYHQNLVLNYDSEDEWVVQSLEWDQQIVDEYNEGIRLYREKFVLGE</sequence>
<keyword evidence="3" id="KW-1185">Reference proteome</keyword>
<feature type="transmembrane region" description="Helical" evidence="1">
    <location>
        <begin position="86"/>
        <end position="104"/>
    </location>
</feature>
<feature type="transmembrane region" description="Helical" evidence="1">
    <location>
        <begin position="45"/>
        <end position="66"/>
    </location>
</feature>
<name>A0ABW2LED1_9BACT</name>
<evidence type="ECO:0000256" key="1">
    <source>
        <dbReference type="SAM" id="Phobius"/>
    </source>
</evidence>
<keyword evidence="1" id="KW-1133">Transmembrane helix</keyword>
<dbReference type="Proteomes" id="UP001596472">
    <property type="component" value="Unassembled WGS sequence"/>
</dbReference>
<dbReference type="EMBL" id="JBHTBS010000034">
    <property type="protein sequence ID" value="MFC7339673.1"/>
    <property type="molecule type" value="Genomic_DNA"/>
</dbReference>
<gene>
    <name evidence="2" type="ORF">ACFQY0_20985</name>
</gene>
<evidence type="ECO:0000313" key="2">
    <source>
        <dbReference type="EMBL" id="MFC7339673.1"/>
    </source>
</evidence>
<comment type="caution">
    <text evidence="2">The sequence shown here is derived from an EMBL/GenBank/DDBJ whole genome shotgun (WGS) entry which is preliminary data.</text>
</comment>
<organism evidence="2 3">
    <name type="scientific">Haloferula chungangensis</name>
    <dbReference type="NCBI Taxonomy" id="1048331"/>
    <lineage>
        <taxon>Bacteria</taxon>
        <taxon>Pseudomonadati</taxon>
        <taxon>Verrucomicrobiota</taxon>
        <taxon>Verrucomicrobiia</taxon>
        <taxon>Verrucomicrobiales</taxon>
        <taxon>Verrucomicrobiaceae</taxon>
        <taxon>Haloferula</taxon>
    </lineage>
</organism>
<protein>
    <submittedName>
        <fullName evidence="2">Uncharacterized protein</fullName>
    </submittedName>
</protein>
<evidence type="ECO:0000313" key="3">
    <source>
        <dbReference type="Proteomes" id="UP001596472"/>
    </source>
</evidence>
<keyword evidence="1" id="KW-0812">Transmembrane</keyword>
<proteinExistence type="predicted"/>
<keyword evidence="1" id="KW-0472">Membrane</keyword>